<dbReference type="GO" id="GO:0000287">
    <property type="term" value="F:magnesium ion binding"/>
    <property type="evidence" value="ECO:0007669"/>
    <property type="project" value="InterPro"/>
</dbReference>
<dbReference type="GO" id="GO:0005737">
    <property type="term" value="C:cytoplasm"/>
    <property type="evidence" value="ECO:0007669"/>
    <property type="project" value="InterPro"/>
</dbReference>
<proteinExistence type="predicted"/>
<evidence type="ECO:0000313" key="2">
    <source>
        <dbReference type="Proteomes" id="UP000276568"/>
    </source>
</evidence>
<dbReference type="SUPFAM" id="SSF50324">
    <property type="entry name" value="Inorganic pyrophosphatase"/>
    <property type="match status" value="1"/>
</dbReference>
<accession>A0A3N0HYU9</accession>
<dbReference type="RefSeq" id="WP_128521077.1">
    <property type="nucleotide sequence ID" value="NZ_JALFCT010000060.1"/>
</dbReference>
<evidence type="ECO:0000313" key="1">
    <source>
        <dbReference type="EMBL" id="RNM29390.1"/>
    </source>
</evidence>
<sequence>MQEIENNALFWQKVDTLVLSSSIEIDYPKGSKHKQFTNLVYPVDYGYLTDTIDPAGDPIHIYQGSKKTNRVDALVISADILKKDCVVKFLLGCDEKETLAIMEFLNQTDFQKAVLIRRGSEIPNWASND</sequence>
<dbReference type="InterPro" id="IPR036649">
    <property type="entry name" value="Pyrophosphatase_sf"/>
</dbReference>
<keyword evidence="2" id="KW-1185">Reference proteome</keyword>
<name>A0A3N0HYU9_9FIRM</name>
<dbReference type="GO" id="GO:0006796">
    <property type="term" value="P:phosphate-containing compound metabolic process"/>
    <property type="evidence" value="ECO:0007669"/>
    <property type="project" value="InterPro"/>
</dbReference>
<dbReference type="Proteomes" id="UP000276568">
    <property type="component" value="Unassembled WGS sequence"/>
</dbReference>
<dbReference type="AlphaFoldDB" id="A0A3N0HYU9"/>
<dbReference type="EMBL" id="RJQC01000004">
    <property type="protein sequence ID" value="RNM29390.1"/>
    <property type="molecule type" value="Genomic_DNA"/>
</dbReference>
<dbReference type="OrthoDB" id="9798247at2"/>
<gene>
    <name evidence="1" type="ORF">EDX97_10400</name>
</gene>
<protein>
    <submittedName>
        <fullName evidence="1">Inorganic pyrophosphatase</fullName>
    </submittedName>
</protein>
<organism evidence="1 2">
    <name type="scientific">Absicoccus porci</name>
    <dbReference type="NCBI Taxonomy" id="2486576"/>
    <lineage>
        <taxon>Bacteria</taxon>
        <taxon>Bacillati</taxon>
        <taxon>Bacillota</taxon>
        <taxon>Erysipelotrichia</taxon>
        <taxon>Erysipelotrichales</taxon>
        <taxon>Erysipelotrichaceae</taxon>
        <taxon>Absicoccus</taxon>
    </lineage>
</organism>
<comment type="caution">
    <text evidence="1">The sequence shown here is derived from an EMBL/GenBank/DDBJ whole genome shotgun (WGS) entry which is preliminary data.</text>
</comment>
<reference evidence="1 2" key="1">
    <citation type="submission" date="2018-11" db="EMBL/GenBank/DDBJ databases">
        <title>Clostridium sp. nov., a member of the family Erysipelotrichaceae isolated from pig faeces.</title>
        <authorList>
            <person name="Chang Y.-H."/>
        </authorList>
    </citation>
    <scope>NUCLEOTIDE SEQUENCE [LARGE SCALE GENOMIC DNA]</scope>
    <source>
        <strain evidence="1 2">YH-panp20</strain>
    </source>
</reference>
<dbReference type="GO" id="GO:0004427">
    <property type="term" value="F:inorganic diphosphate phosphatase activity"/>
    <property type="evidence" value="ECO:0007669"/>
    <property type="project" value="InterPro"/>
</dbReference>